<dbReference type="KEGG" id="asol:BEN76_16960"/>
<dbReference type="Proteomes" id="UP000185674">
    <property type="component" value="Plasmid pGFJ2"/>
</dbReference>
<accession>A0A1P8ENG3</accession>
<proteinExistence type="predicted"/>
<dbReference type="RefSeq" id="WP_076033745.1">
    <property type="nucleotide sequence ID" value="NZ_CP016898.1"/>
</dbReference>
<gene>
    <name evidence="1" type="ORF">BEN76_16960</name>
</gene>
<dbReference type="EMBL" id="CP016898">
    <property type="protein sequence ID" value="APV37737.1"/>
    <property type="molecule type" value="Genomic_DNA"/>
</dbReference>
<organism evidence="1 2">
    <name type="scientific">Acinetobacter soli</name>
    <dbReference type="NCBI Taxonomy" id="487316"/>
    <lineage>
        <taxon>Bacteria</taxon>
        <taxon>Pseudomonadati</taxon>
        <taxon>Pseudomonadota</taxon>
        <taxon>Gammaproteobacteria</taxon>
        <taxon>Moraxellales</taxon>
        <taxon>Moraxellaceae</taxon>
        <taxon>Acinetobacter</taxon>
    </lineage>
</organism>
<geneLocation type="plasmid" evidence="2">
    <name>pgfj2</name>
</geneLocation>
<evidence type="ECO:0000313" key="2">
    <source>
        <dbReference type="Proteomes" id="UP000185674"/>
    </source>
</evidence>
<protein>
    <submittedName>
        <fullName evidence="1">Uncharacterized protein</fullName>
    </submittedName>
</protein>
<sequence>MVSTVSDLLQPYINSYTSDEDEEVVKQVFIKVFTELYGDRIKDILDYGMPQFLSSQNVVERFTKQDGLAVIRRPASSDIIMRIIYANWNALGSKRGLAFLEFVLQMLWPNKWKIYRVYHSISRVAQYPALATIARTSDSDSFLTHRIMILMTPDVDNTEIAELTPTLQRLVPARVVPVVGVNVSIEPFTIGAAAALSTLTVGIYQYQ</sequence>
<reference evidence="1 2" key="1">
    <citation type="submission" date="2016-08" db="EMBL/GenBank/DDBJ databases">
        <title>Complete genome sequence of Acinetobacter baylyi strain GFJ2.</title>
        <authorList>
            <person name="Tabata M."/>
            <person name="Kuboki S."/>
            <person name="Gibu N."/>
            <person name="Kinouchi Y."/>
            <person name="Vangnai A."/>
            <person name="Kasai D."/>
            <person name="Fukuda M."/>
        </authorList>
    </citation>
    <scope>NUCLEOTIDE SEQUENCE [LARGE SCALE GENOMIC DNA]</scope>
    <source>
        <strain evidence="1 2">GFJ2</strain>
        <plasmid evidence="2">Plasmid pgfj2</plasmid>
    </source>
</reference>
<name>A0A1P8ENG3_9GAMM</name>
<keyword evidence="1" id="KW-0614">Plasmid</keyword>
<dbReference type="AlphaFoldDB" id="A0A1P8ENG3"/>
<evidence type="ECO:0000313" key="1">
    <source>
        <dbReference type="EMBL" id="APV37737.1"/>
    </source>
</evidence>